<dbReference type="GO" id="GO:0000166">
    <property type="term" value="F:nucleotide binding"/>
    <property type="evidence" value="ECO:0007669"/>
    <property type="project" value="InterPro"/>
</dbReference>
<dbReference type="SUPFAM" id="SSF55347">
    <property type="entry name" value="Glyceraldehyde-3-phosphate dehydrogenase-like, C-terminal domain"/>
    <property type="match status" value="1"/>
</dbReference>
<protein>
    <submittedName>
        <fullName evidence="3">Gfo/Idh/MocA family oxidoreductase</fullName>
    </submittedName>
</protein>
<gene>
    <name evidence="3" type="ORF">DN752_05035</name>
</gene>
<evidence type="ECO:0000259" key="2">
    <source>
        <dbReference type="Pfam" id="PF19051"/>
    </source>
</evidence>
<evidence type="ECO:0000313" key="3">
    <source>
        <dbReference type="EMBL" id="AWW29545.1"/>
    </source>
</evidence>
<dbReference type="AlphaFoldDB" id="A0A2Z4IF97"/>
<dbReference type="InterPro" id="IPR000683">
    <property type="entry name" value="Gfo/Idh/MocA-like_OxRdtase_N"/>
</dbReference>
<dbReference type="PANTHER" id="PTHR43818">
    <property type="entry name" value="BCDNA.GH03377"/>
    <property type="match status" value="1"/>
</dbReference>
<organism evidence="3 4">
    <name type="scientific">Echinicola strongylocentroti</name>
    <dbReference type="NCBI Taxonomy" id="1795355"/>
    <lineage>
        <taxon>Bacteria</taxon>
        <taxon>Pseudomonadati</taxon>
        <taxon>Bacteroidota</taxon>
        <taxon>Cytophagia</taxon>
        <taxon>Cytophagales</taxon>
        <taxon>Cyclobacteriaceae</taxon>
        <taxon>Echinicola</taxon>
    </lineage>
</organism>
<feature type="domain" description="Gfo/Idh/MocA-like oxidoreductase bacterial type C-terminal" evidence="2">
    <location>
        <begin position="218"/>
        <end position="436"/>
    </location>
</feature>
<dbReference type="RefSeq" id="WP_112782945.1">
    <property type="nucleotide sequence ID" value="NZ_CP030041.1"/>
</dbReference>
<name>A0A2Z4IF97_9BACT</name>
<dbReference type="InterPro" id="IPR043906">
    <property type="entry name" value="Gfo/Idh/MocA_OxRdtase_bact_C"/>
</dbReference>
<dbReference type="InterPro" id="IPR050463">
    <property type="entry name" value="Gfo/Idh/MocA_oxidrdct_glycsds"/>
</dbReference>
<dbReference type="Gene3D" id="3.30.360.10">
    <property type="entry name" value="Dihydrodipicolinate Reductase, domain 2"/>
    <property type="match status" value="1"/>
</dbReference>
<evidence type="ECO:0000259" key="1">
    <source>
        <dbReference type="Pfam" id="PF01408"/>
    </source>
</evidence>
<reference evidence="3 4" key="1">
    <citation type="submission" date="2018-06" db="EMBL/GenBank/DDBJ databases">
        <title>Echinicola strongylocentroti sp. nov., isolated from a sea urchin Strongylocentrotus intermedius.</title>
        <authorList>
            <person name="Bae S.S."/>
        </authorList>
    </citation>
    <scope>NUCLEOTIDE SEQUENCE [LARGE SCALE GENOMIC DNA]</scope>
    <source>
        <strain evidence="3 4">MEBiC08714</strain>
    </source>
</reference>
<dbReference type="InterPro" id="IPR036291">
    <property type="entry name" value="NAD(P)-bd_dom_sf"/>
</dbReference>
<sequence length="440" mass="49537">MKDNKAEIRTKNAGRRDFLKSSLIALGGIAIVPRHVLGKGYVAPSDKINLGFIGLGKQSRGLIGAFAKQENAQIVAGSDVWTTKMDWFKQHASASYKNAGREISANSLQTYSDYRELLASDSIDGVVIATPDHWHALNAIDAMKAGKDVYCEKPLTLTINEGKEMVDMAKKYDSIVQTGSMQRSWDSFRKACELVRNGYLGEIKQVLVQVGTPSRPYDLQKEPLPSEVDWNQWCGPAPMLAYNHRLAPADNDVKFWPDWRLFDETGGGILCDWGAHMFDIAQWALGMDSSGPVQYVPPAGETNPQTGLKMIYDNGVEMVHHDFGRGYGVRFIGTEGKMDISRNYFEPTPAHLKDIELKPTDVKLYNTHGGHHKNWLDCMQSREKPICDVEIGHRSATICNIANIAYRLNRPLDWNPKKEKFKKDKEANSMMGYEYRKFQQ</sequence>
<dbReference type="EMBL" id="CP030041">
    <property type="protein sequence ID" value="AWW29545.1"/>
    <property type="molecule type" value="Genomic_DNA"/>
</dbReference>
<dbReference type="PANTHER" id="PTHR43818:SF5">
    <property type="entry name" value="OXIDOREDUCTASE FAMILY PROTEIN"/>
    <property type="match status" value="1"/>
</dbReference>
<keyword evidence="4" id="KW-1185">Reference proteome</keyword>
<proteinExistence type="predicted"/>
<dbReference type="Proteomes" id="UP000248688">
    <property type="component" value="Chromosome"/>
</dbReference>
<dbReference type="OrthoDB" id="9763611at2"/>
<dbReference type="Pfam" id="PF01408">
    <property type="entry name" value="GFO_IDH_MocA"/>
    <property type="match status" value="1"/>
</dbReference>
<dbReference type="KEGG" id="est:DN752_05035"/>
<accession>A0A2Z4IF97</accession>
<evidence type="ECO:0000313" key="4">
    <source>
        <dbReference type="Proteomes" id="UP000248688"/>
    </source>
</evidence>
<dbReference type="Pfam" id="PF19051">
    <property type="entry name" value="GFO_IDH_MocA_C2"/>
    <property type="match status" value="1"/>
</dbReference>
<dbReference type="SUPFAM" id="SSF51735">
    <property type="entry name" value="NAD(P)-binding Rossmann-fold domains"/>
    <property type="match status" value="1"/>
</dbReference>
<dbReference type="Gene3D" id="3.40.50.720">
    <property type="entry name" value="NAD(P)-binding Rossmann-like Domain"/>
    <property type="match status" value="1"/>
</dbReference>
<feature type="domain" description="Gfo/Idh/MocA-like oxidoreductase N-terminal" evidence="1">
    <location>
        <begin position="48"/>
        <end position="179"/>
    </location>
</feature>